<proteinExistence type="predicted"/>
<protein>
    <submittedName>
        <fullName evidence="2">Uncharacterized protein</fullName>
    </submittedName>
</protein>
<evidence type="ECO:0000313" key="2">
    <source>
        <dbReference type="EMBL" id="TKD14644.1"/>
    </source>
</evidence>
<evidence type="ECO:0000256" key="1">
    <source>
        <dbReference type="SAM" id="MobiDB-lite"/>
    </source>
</evidence>
<organism evidence="2 3">
    <name type="scientific">Rhodobacter capsulatus</name>
    <name type="common">Rhodopseudomonas capsulata</name>
    <dbReference type="NCBI Taxonomy" id="1061"/>
    <lineage>
        <taxon>Bacteria</taxon>
        <taxon>Pseudomonadati</taxon>
        <taxon>Pseudomonadota</taxon>
        <taxon>Alphaproteobacteria</taxon>
        <taxon>Rhodobacterales</taxon>
        <taxon>Rhodobacter group</taxon>
        <taxon>Rhodobacter</taxon>
    </lineage>
</organism>
<dbReference type="EMBL" id="SWJZ01000094">
    <property type="protein sequence ID" value="TKD14644.1"/>
    <property type="molecule type" value="Genomic_DNA"/>
</dbReference>
<evidence type="ECO:0000313" key="3">
    <source>
        <dbReference type="Proteomes" id="UP000310597"/>
    </source>
</evidence>
<gene>
    <name evidence="2" type="ORF">FBT96_17515</name>
</gene>
<dbReference type="RefSeq" id="WP_136908929.1">
    <property type="nucleotide sequence ID" value="NZ_SWJZ01000094.1"/>
</dbReference>
<sequence length="73" mass="7742">MADKDQTDAPLTGEILPPEDTAPLIAQETVQTEETVEGALSPMAEIIPEITNLLAALPGDCAEIRHGIEECLT</sequence>
<comment type="caution">
    <text evidence="2">The sequence shown here is derived from an EMBL/GenBank/DDBJ whole genome shotgun (WGS) entry which is preliminary data.</text>
</comment>
<dbReference type="Proteomes" id="UP000310597">
    <property type="component" value="Unassembled WGS sequence"/>
</dbReference>
<name>A0A4U1JP21_RHOCA</name>
<dbReference type="AlphaFoldDB" id="A0A4U1JP21"/>
<feature type="region of interest" description="Disordered" evidence="1">
    <location>
        <begin position="1"/>
        <end position="24"/>
    </location>
</feature>
<accession>A0A4U1JP21</accession>
<reference evidence="2 3" key="1">
    <citation type="submission" date="2019-04" db="EMBL/GenBank/DDBJ databases">
        <title>Draft Whole-Genome sequence of the purple photosynthetic bacterium Rhodobacter capsulatus SP108 with an indigenous class A beta-lactamase.</title>
        <authorList>
            <person name="Robertson S."/>
            <person name="Meyer T.E."/>
            <person name="Kyndt J.A."/>
        </authorList>
    </citation>
    <scope>NUCLEOTIDE SEQUENCE [LARGE SCALE GENOMIC DNA]</scope>
    <source>
        <strain evidence="2 3">SP108</strain>
    </source>
</reference>